<evidence type="ECO:0000313" key="2">
    <source>
        <dbReference type="EMBL" id="KAK0051966.1"/>
    </source>
</evidence>
<evidence type="ECO:0000256" key="1">
    <source>
        <dbReference type="SAM" id="MobiDB-lite"/>
    </source>
</evidence>
<organism evidence="2 3">
    <name type="scientific">Biomphalaria pfeifferi</name>
    <name type="common">Bloodfluke planorb</name>
    <name type="synonym">Freshwater snail</name>
    <dbReference type="NCBI Taxonomy" id="112525"/>
    <lineage>
        <taxon>Eukaryota</taxon>
        <taxon>Metazoa</taxon>
        <taxon>Spiralia</taxon>
        <taxon>Lophotrochozoa</taxon>
        <taxon>Mollusca</taxon>
        <taxon>Gastropoda</taxon>
        <taxon>Heterobranchia</taxon>
        <taxon>Euthyneura</taxon>
        <taxon>Panpulmonata</taxon>
        <taxon>Hygrophila</taxon>
        <taxon>Lymnaeoidea</taxon>
        <taxon>Planorbidae</taxon>
        <taxon>Biomphalaria</taxon>
    </lineage>
</organism>
<sequence length="77" mass="8730">MEMTHLRSTAEQVQELIKSEVDNIRTRNKREVDRCIEVREYCNQKGGIKGDEGDRGDMGPIGNSKQGPKGEKGYCRC</sequence>
<feature type="compositionally biased region" description="Basic and acidic residues" evidence="1">
    <location>
        <begin position="46"/>
        <end position="57"/>
    </location>
</feature>
<feature type="compositionally biased region" description="Basic and acidic residues" evidence="1">
    <location>
        <begin position="68"/>
        <end position="77"/>
    </location>
</feature>
<reference evidence="2" key="1">
    <citation type="journal article" date="2023" name="PLoS Negl. Trop. Dis.">
        <title>A genome sequence for Biomphalaria pfeifferi, the major vector snail for the human-infecting parasite Schistosoma mansoni.</title>
        <authorList>
            <person name="Bu L."/>
            <person name="Lu L."/>
            <person name="Laidemitt M.R."/>
            <person name="Zhang S.M."/>
            <person name="Mutuku M."/>
            <person name="Mkoji G."/>
            <person name="Steinauer M."/>
            <person name="Loker E.S."/>
        </authorList>
    </citation>
    <scope>NUCLEOTIDE SEQUENCE</scope>
    <source>
        <strain evidence="2">KasaAsao</strain>
    </source>
</reference>
<feature type="region of interest" description="Disordered" evidence="1">
    <location>
        <begin position="46"/>
        <end position="77"/>
    </location>
</feature>
<name>A0AAD8F6C8_BIOPF</name>
<gene>
    <name evidence="2" type="ORF">Bpfe_018513</name>
</gene>
<reference evidence="2" key="2">
    <citation type="submission" date="2023-04" db="EMBL/GenBank/DDBJ databases">
        <authorList>
            <person name="Bu L."/>
            <person name="Lu L."/>
            <person name="Laidemitt M.R."/>
            <person name="Zhang S.M."/>
            <person name="Mutuku M."/>
            <person name="Mkoji G."/>
            <person name="Steinauer M."/>
            <person name="Loker E.S."/>
        </authorList>
    </citation>
    <scope>NUCLEOTIDE SEQUENCE</scope>
    <source>
        <strain evidence="2">KasaAsao</strain>
        <tissue evidence="2">Whole Snail</tissue>
    </source>
</reference>
<comment type="caution">
    <text evidence="2">The sequence shown here is derived from an EMBL/GenBank/DDBJ whole genome shotgun (WGS) entry which is preliminary data.</text>
</comment>
<dbReference type="AlphaFoldDB" id="A0AAD8F6C8"/>
<dbReference type="EMBL" id="JASAOG010000098">
    <property type="protein sequence ID" value="KAK0051966.1"/>
    <property type="molecule type" value="Genomic_DNA"/>
</dbReference>
<dbReference type="Proteomes" id="UP001233172">
    <property type="component" value="Unassembled WGS sequence"/>
</dbReference>
<evidence type="ECO:0000313" key="3">
    <source>
        <dbReference type="Proteomes" id="UP001233172"/>
    </source>
</evidence>
<protein>
    <submittedName>
        <fullName evidence="2">Uncharacterized protein</fullName>
    </submittedName>
</protein>
<keyword evidence="3" id="KW-1185">Reference proteome</keyword>
<proteinExistence type="predicted"/>
<accession>A0AAD8F6C8</accession>